<sequence>MRIEGSTISRVQAFDIMASALSGVNGFPQITDEEMKKRFIRYKKMYKDTRRWKDSTSANLIDIEIQNEYEEDETFGDEEANILNMQVEAEVKFTSLYDYKKEYHDRYQELCMQNLECQRRKMWLKTQML</sequence>
<name>A0ABD1YC31_9MARC</name>
<dbReference type="Proteomes" id="UP001605036">
    <property type="component" value="Unassembled WGS sequence"/>
</dbReference>
<reference evidence="1 2" key="1">
    <citation type="submission" date="2024-09" db="EMBL/GenBank/DDBJ databases">
        <title>Chromosome-scale assembly of Riccia fluitans.</title>
        <authorList>
            <person name="Paukszto L."/>
            <person name="Sawicki J."/>
            <person name="Karawczyk K."/>
            <person name="Piernik-Szablinska J."/>
            <person name="Szczecinska M."/>
            <person name="Mazdziarz M."/>
        </authorList>
    </citation>
    <scope>NUCLEOTIDE SEQUENCE [LARGE SCALE GENOMIC DNA]</scope>
    <source>
        <strain evidence="1">Rf_01</strain>
        <tissue evidence="1">Aerial parts of the thallus</tissue>
    </source>
</reference>
<proteinExistence type="predicted"/>
<dbReference type="AlphaFoldDB" id="A0ABD1YC31"/>
<keyword evidence="2" id="KW-1185">Reference proteome</keyword>
<accession>A0ABD1YC31</accession>
<dbReference type="EMBL" id="JBHFFA010000005">
    <property type="protein sequence ID" value="KAL2624255.1"/>
    <property type="molecule type" value="Genomic_DNA"/>
</dbReference>
<gene>
    <name evidence="1" type="ORF">R1flu_008500</name>
</gene>
<protein>
    <submittedName>
        <fullName evidence="1">Uncharacterized protein</fullName>
    </submittedName>
</protein>
<organism evidence="1 2">
    <name type="scientific">Riccia fluitans</name>
    <dbReference type="NCBI Taxonomy" id="41844"/>
    <lineage>
        <taxon>Eukaryota</taxon>
        <taxon>Viridiplantae</taxon>
        <taxon>Streptophyta</taxon>
        <taxon>Embryophyta</taxon>
        <taxon>Marchantiophyta</taxon>
        <taxon>Marchantiopsida</taxon>
        <taxon>Marchantiidae</taxon>
        <taxon>Marchantiales</taxon>
        <taxon>Ricciaceae</taxon>
        <taxon>Riccia</taxon>
    </lineage>
</organism>
<comment type="caution">
    <text evidence="1">The sequence shown here is derived from an EMBL/GenBank/DDBJ whole genome shotgun (WGS) entry which is preliminary data.</text>
</comment>
<evidence type="ECO:0000313" key="2">
    <source>
        <dbReference type="Proteomes" id="UP001605036"/>
    </source>
</evidence>
<evidence type="ECO:0000313" key="1">
    <source>
        <dbReference type="EMBL" id="KAL2624255.1"/>
    </source>
</evidence>